<dbReference type="Gene3D" id="2.40.50.140">
    <property type="entry name" value="Nucleic acid-binding proteins"/>
    <property type="match status" value="1"/>
</dbReference>
<keyword evidence="3" id="KW-0201">Cytochrome c-type biogenesis</keyword>
<evidence type="ECO:0000256" key="2">
    <source>
        <dbReference type="ARBA" id="ARBA00022617"/>
    </source>
</evidence>
<keyword evidence="2" id="KW-0349">Heme</keyword>
<accession>A0ABP7AZ26</accession>
<comment type="caution">
    <text evidence="5">The sequence shown here is derived from an EMBL/GenBank/DDBJ whole genome shotgun (WGS) entry which is preliminary data.</text>
</comment>
<evidence type="ECO:0000256" key="4">
    <source>
        <dbReference type="ARBA" id="ARBA00023136"/>
    </source>
</evidence>
<comment type="subcellular location">
    <subcellularLocation>
        <location evidence="1">Membrane</location>
    </subcellularLocation>
</comment>
<name>A0ABP7AZ26_9ACTN</name>
<reference evidence="6" key="1">
    <citation type="journal article" date="2019" name="Int. J. Syst. Evol. Microbiol.">
        <title>The Global Catalogue of Microorganisms (GCM) 10K type strain sequencing project: providing services to taxonomists for standard genome sequencing and annotation.</title>
        <authorList>
            <consortium name="The Broad Institute Genomics Platform"/>
            <consortium name="The Broad Institute Genome Sequencing Center for Infectious Disease"/>
            <person name="Wu L."/>
            <person name="Ma J."/>
        </authorList>
    </citation>
    <scope>NUCLEOTIDE SEQUENCE [LARGE SCALE GENOMIC DNA]</scope>
    <source>
        <strain evidence="6">JCM 16929</strain>
    </source>
</reference>
<dbReference type="InterPro" id="IPR012340">
    <property type="entry name" value="NA-bd_OB-fold"/>
</dbReference>
<evidence type="ECO:0000313" key="5">
    <source>
        <dbReference type="EMBL" id="GAA3643209.1"/>
    </source>
</evidence>
<evidence type="ECO:0000313" key="6">
    <source>
        <dbReference type="Proteomes" id="UP001501490"/>
    </source>
</evidence>
<sequence length="127" mass="13210">MSRLLIGQPRLLTWAALSGLAIVIFGAAMDGDPAGGPQASYTASPTNGEVRLTGMVIPGTVQANGLGTSFTLETRGRQIPVVSDAALPGIVGEAQQVVVEGQMRSDGVWVADQVIDQVGNISRFPHR</sequence>
<proteinExistence type="predicted"/>
<dbReference type="InterPro" id="IPR036127">
    <property type="entry name" value="CcmE-like_sf"/>
</dbReference>
<dbReference type="EMBL" id="BAABAB010000056">
    <property type="protein sequence ID" value="GAA3643209.1"/>
    <property type="molecule type" value="Genomic_DNA"/>
</dbReference>
<organism evidence="5 6">
    <name type="scientific">Microlunatus ginsengisoli</name>
    <dbReference type="NCBI Taxonomy" id="363863"/>
    <lineage>
        <taxon>Bacteria</taxon>
        <taxon>Bacillati</taxon>
        <taxon>Actinomycetota</taxon>
        <taxon>Actinomycetes</taxon>
        <taxon>Propionibacteriales</taxon>
        <taxon>Propionibacteriaceae</taxon>
        <taxon>Microlunatus</taxon>
    </lineage>
</organism>
<evidence type="ECO:0000256" key="3">
    <source>
        <dbReference type="ARBA" id="ARBA00022748"/>
    </source>
</evidence>
<keyword evidence="2" id="KW-0479">Metal-binding</keyword>
<dbReference type="InterPro" id="IPR004329">
    <property type="entry name" value="CcmE"/>
</dbReference>
<dbReference type="RefSeq" id="WP_344810067.1">
    <property type="nucleotide sequence ID" value="NZ_BAABAB010000056.1"/>
</dbReference>
<dbReference type="Pfam" id="PF03100">
    <property type="entry name" value="CcmE"/>
    <property type="match status" value="1"/>
</dbReference>
<evidence type="ECO:0000256" key="1">
    <source>
        <dbReference type="ARBA" id="ARBA00004370"/>
    </source>
</evidence>
<protein>
    <recommendedName>
        <fullName evidence="7">Bacterial OB-fold domain-containing protein</fullName>
    </recommendedName>
</protein>
<evidence type="ECO:0008006" key="7">
    <source>
        <dbReference type="Google" id="ProtNLM"/>
    </source>
</evidence>
<keyword evidence="6" id="KW-1185">Reference proteome</keyword>
<dbReference type="SUPFAM" id="SSF82093">
    <property type="entry name" value="Heme chaperone CcmE"/>
    <property type="match status" value="1"/>
</dbReference>
<keyword evidence="4" id="KW-0472">Membrane</keyword>
<keyword evidence="2" id="KW-0408">Iron</keyword>
<dbReference type="Proteomes" id="UP001501490">
    <property type="component" value="Unassembled WGS sequence"/>
</dbReference>
<gene>
    <name evidence="5" type="ORF">GCM10022236_52330</name>
</gene>